<dbReference type="Proteomes" id="UP001595989">
    <property type="component" value="Unassembled WGS sequence"/>
</dbReference>
<accession>A0ABV9DPU7</accession>
<keyword evidence="1 4" id="KW-0808">Transferase</keyword>
<dbReference type="Gene3D" id="3.40.630.30">
    <property type="match status" value="1"/>
</dbReference>
<dbReference type="InterPro" id="IPR016181">
    <property type="entry name" value="Acyl_CoA_acyltransferase"/>
</dbReference>
<dbReference type="EC" id="2.3.-.-" evidence="4"/>
<dbReference type="SUPFAM" id="SSF55729">
    <property type="entry name" value="Acyl-CoA N-acyltransferases (Nat)"/>
    <property type="match status" value="1"/>
</dbReference>
<dbReference type="RefSeq" id="WP_390299643.1">
    <property type="nucleotide sequence ID" value="NZ_JBHSFU010000015.1"/>
</dbReference>
<keyword evidence="2 4" id="KW-0012">Acyltransferase</keyword>
<dbReference type="PROSITE" id="PS51186">
    <property type="entry name" value="GNAT"/>
    <property type="match status" value="1"/>
</dbReference>
<feature type="domain" description="N-acetyltransferase" evidence="3">
    <location>
        <begin position="3"/>
        <end position="158"/>
    </location>
</feature>
<organism evidence="4 5">
    <name type="scientific">Virgibacillus kekensis</name>
    <dbReference type="NCBI Taxonomy" id="202261"/>
    <lineage>
        <taxon>Bacteria</taxon>
        <taxon>Bacillati</taxon>
        <taxon>Bacillota</taxon>
        <taxon>Bacilli</taxon>
        <taxon>Bacillales</taxon>
        <taxon>Bacillaceae</taxon>
        <taxon>Virgibacillus</taxon>
    </lineage>
</organism>
<dbReference type="PANTHER" id="PTHR43877">
    <property type="entry name" value="AMINOALKYLPHOSPHONATE N-ACETYLTRANSFERASE-RELATED-RELATED"/>
    <property type="match status" value="1"/>
</dbReference>
<evidence type="ECO:0000313" key="4">
    <source>
        <dbReference type="EMBL" id="MFC4560123.1"/>
    </source>
</evidence>
<evidence type="ECO:0000256" key="1">
    <source>
        <dbReference type="ARBA" id="ARBA00022679"/>
    </source>
</evidence>
<evidence type="ECO:0000313" key="5">
    <source>
        <dbReference type="Proteomes" id="UP001595989"/>
    </source>
</evidence>
<evidence type="ECO:0000256" key="2">
    <source>
        <dbReference type="ARBA" id="ARBA00023315"/>
    </source>
</evidence>
<dbReference type="InterPro" id="IPR050832">
    <property type="entry name" value="Bact_Acetyltransf"/>
</dbReference>
<keyword evidence="5" id="KW-1185">Reference proteome</keyword>
<gene>
    <name evidence="4" type="ORF">ACFO3D_18350</name>
</gene>
<dbReference type="GO" id="GO:0016746">
    <property type="term" value="F:acyltransferase activity"/>
    <property type="evidence" value="ECO:0007669"/>
    <property type="project" value="UniProtKB-KW"/>
</dbReference>
<dbReference type="Pfam" id="PF00583">
    <property type="entry name" value="Acetyltransf_1"/>
    <property type="match status" value="1"/>
</dbReference>
<proteinExistence type="predicted"/>
<name>A0ABV9DPU7_9BACI</name>
<reference evidence="5" key="1">
    <citation type="journal article" date="2019" name="Int. J. Syst. Evol. Microbiol.">
        <title>The Global Catalogue of Microorganisms (GCM) 10K type strain sequencing project: providing services to taxonomists for standard genome sequencing and annotation.</title>
        <authorList>
            <consortium name="The Broad Institute Genomics Platform"/>
            <consortium name="The Broad Institute Genome Sequencing Center for Infectious Disease"/>
            <person name="Wu L."/>
            <person name="Ma J."/>
        </authorList>
    </citation>
    <scope>NUCLEOTIDE SEQUENCE [LARGE SCALE GENOMIC DNA]</scope>
    <source>
        <strain evidence="5">CGMCC 4.7426</strain>
    </source>
</reference>
<dbReference type="EMBL" id="JBHSFU010000015">
    <property type="protein sequence ID" value="MFC4560123.1"/>
    <property type="molecule type" value="Genomic_DNA"/>
</dbReference>
<protein>
    <submittedName>
        <fullName evidence="4">GNAT family N-acetyltransferase</fullName>
        <ecNumber evidence="4">2.3.-.-</ecNumber>
    </submittedName>
</protein>
<comment type="caution">
    <text evidence="4">The sequence shown here is derived from an EMBL/GenBank/DDBJ whole genome shotgun (WGS) entry which is preliminary data.</text>
</comment>
<dbReference type="CDD" id="cd04301">
    <property type="entry name" value="NAT_SF"/>
    <property type="match status" value="1"/>
</dbReference>
<sequence length="165" mass="18675">MTVIVRKMKEEDIPQVQQVAKKSWNATYDGIIPDEVQENFLKSAYSDTMMRKRFDISHLFVAETEGRVTGFANFSPVNEAGKAELGAIYLLPDQQGRGTGTMLLELGLETIEGIQELTVDVEKDNKIGMNFYKAKGFEKVGEYDDDFNGHILRTIRMVLHQAPQK</sequence>
<dbReference type="InterPro" id="IPR000182">
    <property type="entry name" value="GNAT_dom"/>
</dbReference>
<evidence type="ECO:0000259" key="3">
    <source>
        <dbReference type="PROSITE" id="PS51186"/>
    </source>
</evidence>